<dbReference type="GO" id="GO:0005634">
    <property type="term" value="C:nucleus"/>
    <property type="evidence" value="ECO:0007669"/>
    <property type="project" value="TreeGrafter"/>
</dbReference>
<protein>
    <submittedName>
        <fullName evidence="4">Alternative cyclin Pcl12</fullName>
    </submittedName>
</protein>
<dbReference type="InterPro" id="IPR013763">
    <property type="entry name" value="Cyclin-like_dom"/>
</dbReference>
<dbReference type="SMART" id="SM00385">
    <property type="entry name" value="CYCLIN"/>
    <property type="match status" value="1"/>
</dbReference>
<evidence type="ECO:0000313" key="5">
    <source>
        <dbReference type="Proteomes" id="UP000613580"/>
    </source>
</evidence>
<dbReference type="InterPro" id="IPR052742">
    <property type="entry name" value="Mito_N-acetyltransferase"/>
</dbReference>
<gene>
    <name evidence="4" type="ORF">HMN09_01027500</name>
</gene>
<dbReference type="SUPFAM" id="SSF55729">
    <property type="entry name" value="Acyl-CoA N-acyltransferases (Nat)"/>
    <property type="match status" value="1"/>
</dbReference>
<feature type="compositionally biased region" description="Polar residues" evidence="2">
    <location>
        <begin position="416"/>
        <end position="428"/>
    </location>
</feature>
<feature type="domain" description="N-acetyltransferase" evidence="3">
    <location>
        <begin position="64"/>
        <end position="229"/>
    </location>
</feature>
<evidence type="ECO:0000256" key="1">
    <source>
        <dbReference type="RuleBase" id="RU000383"/>
    </source>
</evidence>
<dbReference type="EMBL" id="JACAZE010000015">
    <property type="protein sequence ID" value="KAF7298062.1"/>
    <property type="molecule type" value="Genomic_DNA"/>
</dbReference>
<reference evidence="4" key="1">
    <citation type="submission" date="2020-05" db="EMBL/GenBank/DDBJ databases">
        <title>Mycena genomes resolve the evolution of fungal bioluminescence.</title>
        <authorList>
            <person name="Tsai I.J."/>
        </authorList>
    </citation>
    <scope>NUCLEOTIDE SEQUENCE</scope>
    <source>
        <strain evidence="4">110903Hualien_Pintung</strain>
    </source>
</reference>
<dbReference type="SUPFAM" id="SSF47954">
    <property type="entry name" value="Cyclin-like"/>
    <property type="match status" value="1"/>
</dbReference>
<dbReference type="GO" id="GO:0016747">
    <property type="term" value="F:acyltransferase activity, transferring groups other than amino-acyl groups"/>
    <property type="evidence" value="ECO:0007669"/>
    <property type="project" value="InterPro"/>
</dbReference>
<dbReference type="CDD" id="cd20557">
    <property type="entry name" value="CYCLIN_ScPCL1-like"/>
    <property type="match status" value="1"/>
</dbReference>
<evidence type="ECO:0000313" key="4">
    <source>
        <dbReference type="EMBL" id="KAF7298062.1"/>
    </source>
</evidence>
<keyword evidence="1" id="KW-0195">Cyclin</keyword>
<organism evidence="4 5">
    <name type="scientific">Mycena chlorophos</name>
    <name type="common">Agaric fungus</name>
    <name type="synonym">Agaricus chlorophos</name>
    <dbReference type="NCBI Taxonomy" id="658473"/>
    <lineage>
        <taxon>Eukaryota</taxon>
        <taxon>Fungi</taxon>
        <taxon>Dikarya</taxon>
        <taxon>Basidiomycota</taxon>
        <taxon>Agaricomycotina</taxon>
        <taxon>Agaricomycetes</taxon>
        <taxon>Agaricomycetidae</taxon>
        <taxon>Agaricales</taxon>
        <taxon>Marasmiineae</taxon>
        <taxon>Mycenaceae</taxon>
        <taxon>Mycena</taxon>
    </lineage>
</organism>
<dbReference type="Pfam" id="PF00583">
    <property type="entry name" value="Acetyltransf_1"/>
    <property type="match status" value="1"/>
</dbReference>
<dbReference type="OrthoDB" id="10264707at2759"/>
<feature type="compositionally biased region" description="Low complexity" evidence="2">
    <location>
        <begin position="471"/>
        <end position="483"/>
    </location>
</feature>
<feature type="region of interest" description="Disordered" evidence="2">
    <location>
        <begin position="409"/>
        <end position="495"/>
    </location>
</feature>
<feature type="compositionally biased region" description="Pro residues" evidence="2">
    <location>
        <begin position="443"/>
        <end position="455"/>
    </location>
</feature>
<keyword evidence="5" id="KW-1185">Reference proteome</keyword>
<dbReference type="Pfam" id="PF00134">
    <property type="entry name" value="Cyclin_N"/>
    <property type="match status" value="1"/>
</dbReference>
<dbReference type="PANTHER" id="PTHR43138">
    <property type="entry name" value="ACETYLTRANSFERASE, GNAT FAMILY"/>
    <property type="match status" value="1"/>
</dbReference>
<dbReference type="PANTHER" id="PTHR43138:SF1">
    <property type="entry name" value="N-ACETYLTRANSFERASE ACA1"/>
    <property type="match status" value="1"/>
</dbReference>
<dbReference type="AlphaFoldDB" id="A0A8H6SGU3"/>
<comment type="caution">
    <text evidence="4">The sequence shown here is derived from an EMBL/GenBank/DDBJ whole genome shotgun (WGS) entry which is preliminary data.</text>
</comment>
<evidence type="ECO:0000256" key="2">
    <source>
        <dbReference type="SAM" id="MobiDB-lite"/>
    </source>
</evidence>
<name>A0A8H6SGU3_MYCCL</name>
<comment type="similarity">
    <text evidence="1">Belongs to the cyclin family.</text>
</comment>
<dbReference type="InterPro" id="IPR036915">
    <property type="entry name" value="Cyclin-like_sf"/>
</dbReference>
<evidence type="ECO:0000259" key="3">
    <source>
        <dbReference type="PROSITE" id="PS51186"/>
    </source>
</evidence>
<dbReference type="InterPro" id="IPR006671">
    <property type="entry name" value="Cyclin_N"/>
</dbReference>
<dbReference type="Gene3D" id="1.10.472.10">
    <property type="entry name" value="Cyclin-like"/>
    <property type="match status" value="1"/>
</dbReference>
<dbReference type="InterPro" id="IPR016181">
    <property type="entry name" value="Acyl_CoA_acyltransferase"/>
</dbReference>
<proteinExistence type="inferred from homology"/>
<accession>A0A8H6SGU3</accession>
<sequence>MSAYGAIGKPTTLSEALPSTIWRMRATSDAFVTVHHLTLETAKSFPGLVEYLGSVMASVVEEGQTYPQETLVLDAFEAYFFSGDVFIATIPGSAAALTAEDGTETSETVQSACRERSWEECIAGAYYVKPNYPGRSSHICNGGFVVPPVHRGSGYGSALAKSYLHYAPKLGYRASVFNLVYVNNVASVKLWDRLNFTRAGLIPQAGRLRRKDGQGEEYVDAIVFYKSFVEDVAPPADIVRDPSSFMATAVHPHQQPPPALNQKKPHARSYAPPAKLPYFIAYALHRTKLHQAVTYAALVLLQRLKARFPTARGSSGHRLFISAFMIASKVICDDTYSNKSWSIVAQGMFSLREINQMEREMCSYLDWELTVDNPILSNFEAMVRRDFPPDSKGPYPTYSLHMVSKRAAKAAASASNTPIPEPNSTTSPIPAFGQPQRQATPTKPYPPPIIPPPPLYKKSASPTTPETPGHSYSNTTSPASSVSPPTPTGPVDLNAKIHDASKGYEMSGALRIAQDLPPTHPLKAKMFAFAAPAVW</sequence>
<dbReference type="Gene3D" id="3.40.630.30">
    <property type="match status" value="1"/>
</dbReference>
<dbReference type="InterPro" id="IPR000182">
    <property type="entry name" value="GNAT_dom"/>
</dbReference>
<dbReference type="CDD" id="cd04301">
    <property type="entry name" value="NAT_SF"/>
    <property type="match status" value="1"/>
</dbReference>
<dbReference type="PROSITE" id="PS51186">
    <property type="entry name" value="GNAT"/>
    <property type="match status" value="1"/>
</dbReference>
<dbReference type="Proteomes" id="UP000613580">
    <property type="component" value="Unassembled WGS sequence"/>
</dbReference>